<gene>
    <name evidence="6" type="ORF">A3L09_06770</name>
</gene>
<keyword evidence="7" id="KW-1185">Reference proteome</keyword>
<dbReference type="InterPro" id="IPR049435">
    <property type="entry name" value="Cas_Cas6_C"/>
</dbReference>
<dbReference type="AlphaFoldDB" id="A0A2Z2M906"/>
<accession>A0A2Z2M906</accession>
<sequence>MRIEIKLRPIGEDPILPFNYNYEVYRQIVDKITLISPDIAKEVELSHVDHFTFSRILVRKRELLPERGIRILSDTVSLYVSSHSPEVIQAIVEGFMTSPSMKIGETDFVADDVKPLKEPRIHNGVLFSTLSPIIVRTVKFENNRMKIWDLYPSEPTFFDKLRKVMLLRYSELYGRTPEDSLFKIEVVKFKPVRILVADTYYRGSLMIFRYFGSQEIASFGYDLGFGEKTRYGFGMVKVIDEDRAKSGEMGG</sequence>
<dbReference type="GO" id="GO:0016788">
    <property type="term" value="F:hydrolase activity, acting on ester bonds"/>
    <property type="evidence" value="ECO:0007669"/>
    <property type="project" value="InterPro"/>
</dbReference>
<evidence type="ECO:0000256" key="3">
    <source>
        <dbReference type="ARBA" id="ARBA00023118"/>
    </source>
</evidence>
<dbReference type="GeneID" id="33320102"/>
<dbReference type="Pfam" id="PF21350">
    <property type="entry name" value="Cas6_I-A"/>
    <property type="match status" value="1"/>
</dbReference>
<evidence type="ECO:0000256" key="4">
    <source>
        <dbReference type="PIRNR" id="PIRNR005054"/>
    </source>
</evidence>
<proteinExistence type="inferred from homology"/>
<keyword evidence="2" id="KW-0694">RNA-binding</keyword>
<protein>
    <recommendedName>
        <fullName evidence="4">CRISPR-associated endoribonuclease</fullName>
    </recommendedName>
</protein>
<dbReference type="GO" id="GO:0051607">
    <property type="term" value="P:defense response to virus"/>
    <property type="evidence" value="ECO:0007669"/>
    <property type="project" value="UniProtKB-KW"/>
</dbReference>
<keyword evidence="3" id="KW-0051">Antiviral defense</keyword>
<evidence type="ECO:0000313" key="7">
    <source>
        <dbReference type="Proteomes" id="UP000250179"/>
    </source>
</evidence>
<dbReference type="RefSeq" id="WP_088858236.1">
    <property type="nucleotide sequence ID" value="NZ_CP014862.1"/>
</dbReference>
<dbReference type="GO" id="GO:0003723">
    <property type="term" value="F:RNA binding"/>
    <property type="evidence" value="ECO:0007669"/>
    <property type="project" value="UniProtKB-KW"/>
</dbReference>
<reference evidence="6 7" key="1">
    <citation type="submission" date="2016-03" db="EMBL/GenBank/DDBJ databases">
        <title>Complete genome sequence of Thermococcus profundus strain DT5432.</title>
        <authorList>
            <person name="Oger P.M."/>
        </authorList>
    </citation>
    <scope>NUCLEOTIDE SEQUENCE [LARGE SCALE GENOMIC DNA]</scope>
    <source>
        <strain evidence="6 7">DT 5432</strain>
    </source>
</reference>
<organism evidence="6 7">
    <name type="scientific">Thermococcus profundus</name>
    <dbReference type="NCBI Taxonomy" id="49899"/>
    <lineage>
        <taxon>Archaea</taxon>
        <taxon>Methanobacteriati</taxon>
        <taxon>Methanobacteriota</taxon>
        <taxon>Thermococci</taxon>
        <taxon>Thermococcales</taxon>
        <taxon>Thermococcaceae</taxon>
        <taxon>Thermococcus</taxon>
    </lineage>
</organism>
<comment type="function">
    <text evidence="4">CRISPR (clustered regularly interspaced short palindromic repeat), is an adaptive immune system that provides protection against mobile genetic elements (viruses, transposable elements and conjugative plasmids). CRISPR clusters contain sequences complementary to antecedent mobile elements and target invading nucleic acids. CRISPR clusters are transcribed and processed into CRISPR RNA (crRNA).</text>
</comment>
<dbReference type="Gene3D" id="3.30.70.1890">
    <property type="match status" value="1"/>
</dbReference>
<evidence type="ECO:0000259" key="5">
    <source>
        <dbReference type="Pfam" id="PF01881"/>
    </source>
</evidence>
<dbReference type="InterPro" id="IPR045747">
    <property type="entry name" value="CRISPR-assoc_prot_Cas6_N_sf"/>
</dbReference>
<evidence type="ECO:0000313" key="6">
    <source>
        <dbReference type="EMBL" id="ASJ02980.1"/>
    </source>
</evidence>
<dbReference type="PANTHER" id="PTHR36984">
    <property type="entry name" value="CRISPR-ASSOCIATED ENDORIBONUCLEASE CAS6 1"/>
    <property type="match status" value="1"/>
</dbReference>
<feature type="domain" description="CRISPR associated protein Cas6 C-terminal" evidence="5">
    <location>
        <begin position="117"/>
        <end position="238"/>
    </location>
</feature>
<evidence type="ECO:0000256" key="1">
    <source>
        <dbReference type="ARBA" id="ARBA00005937"/>
    </source>
</evidence>
<dbReference type="NCBIfam" id="TIGR01877">
    <property type="entry name" value="cas_cas6"/>
    <property type="match status" value="1"/>
</dbReference>
<dbReference type="PIRSF" id="PIRSF005054">
    <property type="entry name" value="PF1131"/>
    <property type="match status" value="1"/>
</dbReference>
<dbReference type="EMBL" id="CP014862">
    <property type="protein sequence ID" value="ASJ02980.1"/>
    <property type="molecule type" value="Genomic_DNA"/>
</dbReference>
<dbReference type="Proteomes" id="UP000250179">
    <property type="component" value="Chromosome"/>
</dbReference>
<dbReference type="KEGG" id="tprf:A3L09_06770"/>
<comment type="similarity">
    <text evidence="1 4">Belongs to the CRISPR-associated protein Cas6/Cse3/CasE family.</text>
</comment>
<dbReference type="Gene3D" id="3.30.70.1900">
    <property type="match status" value="1"/>
</dbReference>
<dbReference type="OrthoDB" id="43942at2157"/>
<dbReference type="InterPro" id="IPR010156">
    <property type="entry name" value="CRISPR-assoc_prot_Cas6"/>
</dbReference>
<name>A0A2Z2M906_THEPR</name>
<evidence type="ECO:0000256" key="2">
    <source>
        <dbReference type="ARBA" id="ARBA00022884"/>
    </source>
</evidence>
<dbReference type="PANTHER" id="PTHR36984:SF1">
    <property type="entry name" value="CRISPR-ASSOCIATED ENDORIBONUCLEASE CAS6 1"/>
    <property type="match status" value="1"/>
</dbReference>
<dbReference type="Pfam" id="PF01881">
    <property type="entry name" value="Cas_Cas6_C"/>
    <property type="match status" value="1"/>
</dbReference>